<reference evidence="3 4" key="1">
    <citation type="journal article" date="2013" name="Curr. Biol.">
        <title>The Genome of the Foraminiferan Reticulomyxa filosa.</title>
        <authorList>
            <person name="Glockner G."/>
            <person name="Hulsmann N."/>
            <person name="Schleicher M."/>
            <person name="Noegel A.A."/>
            <person name="Eichinger L."/>
            <person name="Gallinger C."/>
            <person name="Pawlowski J."/>
            <person name="Sierra R."/>
            <person name="Euteneuer U."/>
            <person name="Pillet L."/>
            <person name="Moustafa A."/>
            <person name="Platzer M."/>
            <person name="Groth M."/>
            <person name="Szafranski K."/>
            <person name="Schliwa M."/>
        </authorList>
    </citation>
    <scope>NUCLEOTIDE SEQUENCE [LARGE SCALE GENOMIC DNA]</scope>
</reference>
<proteinExistence type="predicted"/>
<sequence length="440" mass="48757">VENKKQIKKMKENENKQIEELNVNSFIFQMLFFLQNSNTQMNDVKAEILKKDQQIIGLTNDIQQLKTEMNQTINDLKQQQNEQIDNLKDKLLEKIQTIIALVNNIQQLKMGITQHDIETTPNESDQSKEYKKDIKLKLDNRNTNIQKLLLYINAQIEKKEEEEEEEEDVEDSDGERDSTISKFHDCNEMVSIVSWSTLENGVDFLLVNVNDYKVKLKNNKWCNYNFGVYLVGEYITVTVNCDKAIDKKELGHLKIKASHLWIKHPSSTIDCSGLGYPSDQGPGKGGAGGWGGGGGYGTKGGDIKTFLGVGKGGTTYGEETLQKEICFGSGGGRESENDYGGSGGGIIELIIEHQLLNYGSIQSNGGDIGMVSGGGSGGSILIKLLQCSFFPHDFGTIQCIGGNQSEPNKGGKGRIAIYGEKLQPDDIKKIDPKPFNSIDI</sequence>
<feature type="coiled-coil region" evidence="1">
    <location>
        <begin position="55"/>
        <end position="97"/>
    </location>
</feature>
<organism evidence="3 4">
    <name type="scientific">Reticulomyxa filosa</name>
    <dbReference type="NCBI Taxonomy" id="46433"/>
    <lineage>
        <taxon>Eukaryota</taxon>
        <taxon>Sar</taxon>
        <taxon>Rhizaria</taxon>
        <taxon>Retaria</taxon>
        <taxon>Foraminifera</taxon>
        <taxon>Monothalamids</taxon>
        <taxon>Reticulomyxidae</taxon>
        <taxon>Reticulomyxa</taxon>
    </lineage>
</organism>
<dbReference type="Proteomes" id="UP000023152">
    <property type="component" value="Unassembled WGS sequence"/>
</dbReference>
<feature type="non-terminal residue" evidence="3">
    <location>
        <position position="1"/>
    </location>
</feature>
<feature type="region of interest" description="Disordered" evidence="2">
    <location>
        <begin position="159"/>
        <end position="180"/>
    </location>
</feature>
<evidence type="ECO:0000313" key="4">
    <source>
        <dbReference type="Proteomes" id="UP000023152"/>
    </source>
</evidence>
<feature type="compositionally biased region" description="Acidic residues" evidence="2">
    <location>
        <begin position="160"/>
        <end position="174"/>
    </location>
</feature>
<accession>X6M4D0</accession>
<keyword evidence="4" id="KW-1185">Reference proteome</keyword>
<protein>
    <submittedName>
        <fullName evidence="3">Uncharacterized protein</fullName>
    </submittedName>
</protein>
<dbReference type="AlphaFoldDB" id="X6M4D0"/>
<evidence type="ECO:0000256" key="2">
    <source>
        <dbReference type="SAM" id="MobiDB-lite"/>
    </source>
</evidence>
<evidence type="ECO:0000256" key="1">
    <source>
        <dbReference type="SAM" id="Coils"/>
    </source>
</evidence>
<comment type="caution">
    <text evidence="3">The sequence shown here is derived from an EMBL/GenBank/DDBJ whole genome shotgun (WGS) entry which is preliminary data.</text>
</comment>
<gene>
    <name evidence="3" type="ORF">RFI_28599</name>
</gene>
<keyword evidence="1" id="KW-0175">Coiled coil</keyword>
<evidence type="ECO:0000313" key="3">
    <source>
        <dbReference type="EMBL" id="ETO08789.1"/>
    </source>
</evidence>
<dbReference type="EMBL" id="ASPP01024704">
    <property type="protein sequence ID" value="ETO08789.1"/>
    <property type="molecule type" value="Genomic_DNA"/>
</dbReference>
<name>X6M4D0_RETFI</name>